<gene>
    <name evidence="4" type="ORF">SAMN05660313_02683</name>
</gene>
<feature type="compositionally biased region" description="Basic and acidic residues" evidence="2">
    <location>
        <begin position="129"/>
        <end position="146"/>
    </location>
</feature>
<protein>
    <submittedName>
        <fullName evidence="4">TonB family C-terminal domain-containing protein</fullName>
    </submittedName>
</protein>
<dbReference type="AlphaFoldDB" id="A0A1K1QIW5"/>
<sequence>MFKDSRYLSFLITLFSMSIVILSLYNIHLGSKEKREEYVVELAMLEEEEILEEEVQKEEQQQANQQEIKSHLAYNEKAKPTYGNPEPLKTLEELMEEAKSEAESDPNSKLVSSENGYAASLKELAKKREEAKQKLGEKDAKKDEVSHNLAKRKTSISYSLVKRNAYDLPPPTYTCIEGGKVVVNIEVDNLGNVVDAQFNKKSSGTSNGCLVENAIEYALKAKFNSSTKESQKGTITYLFQGK</sequence>
<evidence type="ECO:0000256" key="1">
    <source>
        <dbReference type="SAM" id="Coils"/>
    </source>
</evidence>
<dbReference type="STRING" id="76595.SAMN05660313_02683"/>
<keyword evidence="1" id="KW-0175">Coiled coil</keyword>
<keyword evidence="3" id="KW-0812">Transmembrane</keyword>
<evidence type="ECO:0000313" key="4">
    <source>
        <dbReference type="EMBL" id="SFW59866.1"/>
    </source>
</evidence>
<reference evidence="5" key="1">
    <citation type="submission" date="2016-11" db="EMBL/GenBank/DDBJ databases">
        <authorList>
            <person name="Varghese N."/>
            <person name="Submissions S."/>
        </authorList>
    </citation>
    <scope>NUCLEOTIDE SEQUENCE [LARGE SCALE GENOMIC DNA]</scope>
    <source>
        <strain evidence="5">DSM 24786</strain>
    </source>
</reference>
<accession>A0A1K1QIW5</accession>
<keyword evidence="3" id="KW-0472">Membrane</keyword>
<feature type="coiled-coil region" evidence="1">
    <location>
        <begin position="41"/>
        <end position="68"/>
    </location>
</feature>
<organism evidence="4 5">
    <name type="scientific">Cellulophaga fucicola</name>
    <dbReference type="NCBI Taxonomy" id="76595"/>
    <lineage>
        <taxon>Bacteria</taxon>
        <taxon>Pseudomonadati</taxon>
        <taxon>Bacteroidota</taxon>
        <taxon>Flavobacteriia</taxon>
        <taxon>Flavobacteriales</taxon>
        <taxon>Flavobacteriaceae</taxon>
        <taxon>Cellulophaga</taxon>
    </lineage>
</organism>
<proteinExistence type="predicted"/>
<evidence type="ECO:0000313" key="5">
    <source>
        <dbReference type="Proteomes" id="UP000183257"/>
    </source>
</evidence>
<name>A0A1K1QIW5_9FLAO</name>
<dbReference type="OrthoDB" id="9786892at2"/>
<feature type="transmembrane region" description="Helical" evidence="3">
    <location>
        <begin position="6"/>
        <end position="25"/>
    </location>
</feature>
<evidence type="ECO:0000256" key="3">
    <source>
        <dbReference type="SAM" id="Phobius"/>
    </source>
</evidence>
<keyword evidence="5" id="KW-1185">Reference proteome</keyword>
<keyword evidence="3" id="KW-1133">Transmembrane helix</keyword>
<feature type="region of interest" description="Disordered" evidence="2">
    <location>
        <begin position="129"/>
        <end position="148"/>
    </location>
</feature>
<evidence type="ECO:0000256" key="2">
    <source>
        <dbReference type="SAM" id="MobiDB-lite"/>
    </source>
</evidence>
<dbReference type="EMBL" id="FPIY01000004">
    <property type="protein sequence ID" value="SFW59866.1"/>
    <property type="molecule type" value="Genomic_DNA"/>
</dbReference>
<dbReference type="Proteomes" id="UP000183257">
    <property type="component" value="Unassembled WGS sequence"/>
</dbReference>